<evidence type="ECO:0000256" key="1">
    <source>
        <dbReference type="SAM" id="Coils"/>
    </source>
</evidence>
<feature type="compositionally biased region" description="Gly residues" evidence="2">
    <location>
        <begin position="9"/>
        <end position="24"/>
    </location>
</feature>
<dbReference type="Pfam" id="PF17253">
    <property type="entry name" value="DUF5320"/>
    <property type="match status" value="1"/>
</dbReference>
<accession>I4C531</accession>
<dbReference type="Proteomes" id="UP000006055">
    <property type="component" value="Chromosome"/>
</dbReference>
<dbReference type="EMBL" id="CP003360">
    <property type="protein sequence ID" value="AFM24672.1"/>
    <property type="molecule type" value="Genomic_DNA"/>
</dbReference>
<name>I4C531_DESTA</name>
<sequence>MPGLNRTGPMGGGPRTGRGLGLCGTAGKSPRFSWSGFFRGIGRGGAPWGGGGGRCFGGRRNWFSFGGSAPTTSAGASDEVEALRAGIAAAKEEIAAMEARLSELDKKE</sequence>
<dbReference type="RefSeq" id="WP_014809816.1">
    <property type="nucleotide sequence ID" value="NC_018025.1"/>
</dbReference>
<dbReference type="InterPro" id="IPR035205">
    <property type="entry name" value="DUF5320"/>
</dbReference>
<organism evidence="3 4">
    <name type="scientific">Desulfomonile tiedjei (strain ATCC 49306 / DSM 6799 / DCB-1)</name>
    <dbReference type="NCBI Taxonomy" id="706587"/>
    <lineage>
        <taxon>Bacteria</taxon>
        <taxon>Pseudomonadati</taxon>
        <taxon>Thermodesulfobacteriota</taxon>
        <taxon>Desulfomonilia</taxon>
        <taxon>Desulfomonilales</taxon>
        <taxon>Desulfomonilaceae</taxon>
        <taxon>Desulfomonile</taxon>
    </lineage>
</organism>
<proteinExistence type="predicted"/>
<dbReference type="PATRIC" id="fig|706587.4.peg.2261"/>
<evidence type="ECO:0008006" key="5">
    <source>
        <dbReference type="Google" id="ProtNLM"/>
    </source>
</evidence>
<dbReference type="STRING" id="706587.Desti_1967"/>
<feature type="region of interest" description="Disordered" evidence="2">
    <location>
        <begin position="1"/>
        <end position="24"/>
    </location>
</feature>
<keyword evidence="1" id="KW-0175">Coiled coil</keyword>
<reference evidence="4" key="1">
    <citation type="submission" date="2012-06" db="EMBL/GenBank/DDBJ databases">
        <title>Complete sequence of chromosome of Desulfomonile tiedjei DSM 6799.</title>
        <authorList>
            <person name="Lucas S."/>
            <person name="Copeland A."/>
            <person name="Lapidus A."/>
            <person name="Glavina del Rio T."/>
            <person name="Dalin E."/>
            <person name="Tice H."/>
            <person name="Bruce D."/>
            <person name="Goodwin L."/>
            <person name="Pitluck S."/>
            <person name="Peters L."/>
            <person name="Ovchinnikova G."/>
            <person name="Zeytun A."/>
            <person name="Lu M."/>
            <person name="Kyrpides N."/>
            <person name="Mavromatis K."/>
            <person name="Ivanova N."/>
            <person name="Brettin T."/>
            <person name="Detter J.C."/>
            <person name="Han C."/>
            <person name="Larimer F."/>
            <person name="Land M."/>
            <person name="Hauser L."/>
            <person name="Markowitz V."/>
            <person name="Cheng J.-F."/>
            <person name="Hugenholtz P."/>
            <person name="Woyke T."/>
            <person name="Wu D."/>
            <person name="Spring S."/>
            <person name="Schroeder M."/>
            <person name="Brambilla E."/>
            <person name="Klenk H.-P."/>
            <person name="Eisen J.A."/>
        </authorList>
    </citation>
    <scope>NUCLEOTIDE SEQUENCE [LARGE SCALE GENOMIC DNA]</scope>
    <source>
        <strain evidence="4">ATCC 49306 / DSM 6799 / DCB-1</strain>
    </source>
</reference>
<evidence type="ECO:0000256" key="2">
    <source>
        <dbReference type="SAM" id="MobiDB-lite"/>
    </source>
</evidence>
<dbReference type="AlphaFoldDB" id="I4C531"/>
<feature type="coiled-coil region" evidence="1">
    <location>
        <begin position="80"/>
        <end position="107"/>
    </location>
</feature>
<protein>
    <recommendedName>
        <fullName evidence="5">DUF5320 domain-containing protein</fullName>
    </recommendedName>
</protein>
<dbReference type="KEGG" id="dti:Desti_1967"/>
<dbReference type="HOGENOM" id="CLU_136587_0_0_7"/>
<evidence type="ECO:0000313" key="4">
    <source>
        <dbReference type="Proteomes" id="UP000006055"/>
    </source>
</evidence>
<keyword evidence="4" id="KW-1185">Reference proteome</keyword>
<evidence type="ECO:0000313" key="3">
    <source>
        <dbReference type="EMBL" id="AFM24672.1"/>
    </source>
</evidence>
<gene>
    <name evidence="3" type="ordered locus">Desti_1967</name>
</gene>